<reference evidence="1 2" key="1">
    <citation type="journal article" date="2014" name="PLoS Genet.">
        <title>Phylogenetically driven sequencing of extremely halophilic archaea reveals strategies for static and dynamic osmo-response.</title>
        <authorList>
            <person name="Becker E.A."/>
            <person name="Seitzer P.M."/>
            <person name="Tritt A."/>
            <person name="Larsen D."/>
            <person name="Krusor M."/>
            <person name="Yao A.I."/>
            <person name="Wu D."/>
            <person name="Madern D."/>
            <person name="Eisen J.A."/>
            <person name="Darling A.E."/>
            <person name="Facciotti M.T."/>
        </authorList>
    </citation>
    <scope>NUCLEOTIDE SEQUENCE [LARGE SCALE GENOMIC DNA]</scope>
    <source>
        <strain evidence="1 2">DSM 18795</strain>
    </source>
</reference>
<dbReference type="STRING" id="1227498.C492_19726"/>
<evidence type="ECO:0000313" key="1">
    <source>
        <dbReference type="EMBL" id="ELY52127.1"/>
    </source>
</evidence>
<comment type="caution">
    <text evidence="1">The sequence shown here is derived from an EMBL/GenBank/DDBJ whole genome shotgun (WGS) entry which is preliminary data.</text>
</comment>
<dbReference type="RefSeq" id="WP_008426637.1">
    <property type="nucleotide sequence ID" value="NZ_AOIA01000159.1"/>
</dbReference>
<dbReference type="Proteomes" id="UP000011531">
    <property type="component" value="Unassembled WGS sequence"/>
</dbReference>
<dbReference type="PATRIC" id="fig|1227498.3.peg.3893"/>
<sequence>MTDHDPFGRAVRDHYRGERTTPLLDRDGERTREHAVEKWYFGDHDEDAWRDAWLEGPLLDMGAGAGRDTLYYQERFETVAIEVSERLVDVMRDRGVEDARLADMFSLRESFDRDRFRSVHAIGTQVGLAGSMSSVREFLADLAVVTTPDATAVLDNYAPELAATADAFGYREDAAPGLAYRVYHCEYEGDVGRTLLFRLFSVDRLREATVGTPWTVAAARYGDVQWRAALEKR</sequence>
<proteinExistence type="predicted"/>
<dbReference type="OrthoDB" id="56895at2157"/>
<dbReference type="AlphaFoldDB" id="L9WRT0"/>
<dbReference type="InterPro" id="IPR029063">
    <property type="entry name" value="SAM-dependent_MTases_sf"/>
</dbReference>
<dbReference type="SUPFAM" id="SSF53335">
    <property type="entry name" value="S-adenosyl-L-methionine-dependent methyltransferases"/>
    <property type="match status" value="1"/>
</dbReference>
<keyword evidence="2" id="KW-1185">Reference proteome</keyword>
<dbReference type="Gene3D" id="3.40.50.150">
    <property type="entry name" value="Vaccinia Virus protein VP39"/>
    <property type="match status" value="1"/>
</dbReference>
<name>L9WRT0_9EURY</name>
<evidence type="ECO:0000313" key="2">
    <source>
        <dbReference type="Proteomes" id="UP000011531"/>
    </source>
</evidence>
<organism evidence="1 2">
    <name type="scientific">Natronococcus jeotgali DSM 18795</name>
    <dbReference type="NCBI Taxonomy" id="1227498"/>
    <lineage>
        <taxon>Archaea</taxon>
        <taxon>Methanobacteriati</taxon>
        <taxon>Methanobacteriota</taxon>
        <taxon>Stenosarchaea group</taxon>
        <taxon>Halobacteria</taxon>
        <taxon>Halobacteriales</taxon>
        <taxon>Natrialbaceae</taxon>
        <taxon>Natronococcus</taxon>
    </lineage>
</organism>
<evidence type="ECO:0008006" key="3">
    <source>
        <dbReference type="Google" id="ProtNLM"/>
    </source>
</evidence>
<protein>
    <recommendedName>
        <fullName evidence="3">SAM-dependent methyltransferase</fullName>
    </recommendedName>
</protein>
<accession>L9WRT0</accession>
<gene>
    <name evidence="1" type="ORF">C492_19726</name>
</gene>
<dbReference type="EMBL" id="AOIA01000159">
    <property type="protein sequence ID" value="ELY52127.1"/>
    <property type="molecule type" value="Genomic_DNA"/>
</dbReference>